<dbReference type="SUPFAM" id="SSF49344">
    <property type="entry name" value="CBD9-like"/>
    <property type="match status" value="1"/>
</dbReference>
<dbReference type="InterPro" id="IPR036939">
    <property type="entry name" value="Cu2_ascorb_mOase_N_sf"/>
</dbReference>
<dbReference type="InterPro" id="IPR024548">
    <property type="entry name" value="Cu2_monoox_C"/>
</dbReference>
<dbReference type="Pfam" id="PF03351">
    <property type="entry name" value="DOMON"/>
    <property type="match status" value="1"/>
</dbReference>
<accession>A0A9D3YAH6</accession>
<dbReference type="GO" id="GO:0042420">
    <property type="term" value="P:dopamine catabolic process"/>
    <property type="evidence" value="ECO:0007669"/>
    <property type="project" value="TreeGrafter"/>
</dbReference>
<dbReference type="Gene3D" id="2.60.120.310">
    <property type="entry name" value="Copper type II, ascorbate-dependent monooxygenase, N-terminal domain"/>
    <property type="match status" value="1"/>
</dbReference>
<dbReference type="PROSITE" id="PS50836">
    <property type="entry name" value="DOMON"/>
    <property type="match status" value="1"/>
</dbReference>
<evidence type="ECO:0000313" key="9">
    <source>
        <dbReference type="EMBL" id="KAH3694934.1"/>
    </source>
</evidence>
<evidence type="ECO:0000256" key="1">
    <source>
        <dbReference type="ARBA" id="ARBA00004370"/>
    </source>
</evidence>
<protein>
    <recommendedName>
        <fullName evidence="8">DOMON domain-containing protein</fullName>
    </recommendedName>
</protein>
<evidence type="ECO:0000259" key="8">
    <source>
        <dbReference type="PROSITE" id="PS50836"/>
    </source>
</evidence>
<keyword evidence="6" id="KW-0325">Glycoprotein</keyword>
<dbReference type="InterPro" id="IPR005018">
    <property type="entry name" value="DOMON_domain"/>
</dbReference>
<evidence type="ECO:0000256" key="6">
    <source>
        <dbReference type="ARBA" id="ARBA00023180"/>
    </source>
</evidence>
<comment type="similarity">
    <text evidence="2">Belongs to the copper type II ascorbate-dependent monooxygenase family.</text>
</comment>
<dbReference type="GO" id="GO:0006589">
    <property type="term" value="P:octopamine biosynthetic process"/>
    <property type="evidence" value="ECO:0007669"/>
    <property type="project" value="TreeGrafter"/>
</dbReference>
<dbReference type="GO" id="GO:0042421">
    <property type="term" value="P:norepinephrine biosynthetic process"/>
    <property type="evidence" value="ECO:0007669"/>
    <property type="project" value="TreeGrafter"/>
</dbReference>
<comment type="subcellular location">
    <subcellularLocation>
        <location evidence="1">Membrane</location>
    </subcellularLocation>
</comment>
<dbReference type="GO" id="GO:0004500">
    <property type="term" value="F:dopamine beta-monooxygenase activity"/>
    <property type="evidence" value="ECO:0007669"/>
    <property type="project" value="InterPro"/>
</dbReference>
<sequence length="570" mass="64550">MYEMTNKLVVLLSILGVAFGASMEIIKPSEAFNNSAKLDNGGNYFLFWNFNSSHITFEVHVNTTGWVAFGLSDNGNMYPGDVVVGWVDNRGATTFSDRHTNGHVMPIKDASQDWHLLHGEEVNSFTVLKFVRKIETCDTTDDITIPSGTTRLIFAYGQSDPTSEDTISYHGTTRGTKSVSLLSKVVVPQNFPDDVVTFDFLNNDYLLPNATTTYYCKGFFLPDFGKHHMIKFEPVITPGNEKTVHHIQVNRCKNVNRTQSENAQGECLEGRPRAFPSNCRDTFIAWAIGGEAFYFPEDVGFPVLEDPNVNEYYLMETHYDNPTQKTGVIDNSGIRITLTKQFRRNEASLLEIGVTINPHHVIPPGLPAFISSGYCTDRCISEALKQGRVQEVKAFSHMHHSHLLGRAMKTRHFRNGTELKPLAYEPAYDFNFQEFRLFPEEIPIRPGDSFTVECTYDSTKRSEPTFGGFSTLDEMCVAYVYFYPALKVTRCESEPRYPVYNLDPRQMIENVRSANWTDPAVVKDFMDNFSMAKHYHRCNGQNHFGVYAGTYSEPLPHLPYVPPAPNCTHN</sequence>
<evidence type="ECO:0000256" key="4">
    <source>
        <dbReference type="ARBA" id="ARBA00023136"/>
    </source>
</evidence>
<dbReference type="Proteomes" id="UP000828390">
    <property type="component" value="Unassembled WGS sequence"/>
</dbReference>
<evidence type="ECO:0000256" key="3">
    <source>
        <dbReference type="ARBA" id="ARBA00022729"/>
    </source>
</evidence>
<keyword evidence="3 7" id="KW-0732">Signal</keyword>
<name>A0A9D3YAH6_DREPO</name>
<feature type="signal peptide" evidence="7">
    <location>
        <begin position="1"/>
        <end position="20"/>
    </location>
</feature>
<evidence type="ECO:0000256" key="7">
    <source>
        <dbReference type="SAM" id="SignalP"/>
    </source>
</evidence>
<dbReference type="GO" id="GO:0005507">
    <property type="term" value="F:copper ion binding"/>
    <property type="evidence" value="ECO:0007669"/>
    <property type="project" value="InterPro"/>
</dbReference>
<dbReference type="PANTHER" id="PTHR10157">
    <property type="entry name" value="DOPAMINE BETA HYDROXYLASE RELATED"/>
    <property type="match status" value="1"/>
</dbReference>
<evidence type="ECO:0000256" key="5">
    <source>
        <dbReference type="ARBA" id="ARBA00023157"/>
    </source>
</evidence>
<keyword evidence="5" id="KW-1015">Disulfide bond</keyword>
<dbReference type="SUPFAM" id="SSF49742">
    <property type="entry name" value="PHM/PNGase F"/>
    <property type="match status" value="2"/>
</dbReference>
<evidence type="ECO:0000256" key="2">
    <source>
        <dbReference type="ARBA" id="ARBA00010676"/>
    </source>
</evidence>
<dbReference type="FunFam" id="2.60.120.230:FF:000001">
    <property type="entry name" value="Monooxygenase, DBH-like 1"/>
    <property type="match status" value="1"/>
</dbReference>
<dbReference type="InterPro" id="IPR000323">
    <property type="entry name" value="Cu2_ascorb_mOase_N"/>
</dbReference>
<feature type="domain" description="DOMON" evidence="8">
    <location>
        <begin position="42"/>
        <end position="157"/>
    </location>
</feature>
<dbReference type="CDD" id="cd09631">
    <property type="entry name" value="DOMON_DOH"/>
    <property type="match status" value="1"/>
</dbReference>
<dbReference type="InterPro" id="IPR008977">
    <property type="entry name" value="PHM/PNGase_F_dom_sf"/>
</dbReference>
<dbReference type="InterPro" id="IPR014784">
    <property type="entry name" value="Cu2_ascorb_mOase-like_C"/>
</dbReference>
<dbReference type="FunFam" id="2.60.40.1210:FF:000001">
    <property type="entry name" value="Monooxygenase, DBH-like 1, like"/>
    <property type="match status" value="1"/>
</dbReference>
<dbReference type="InterPro" id="IPR028460">
    <property type="entry name" value="Tbh/DBH"/>
</dbReference>
<dbReference type="GO" id="GO:0030667">
    <property type="term" value="C:secretory granule membrane"/>
    <property type="evidence" value="ECO:0007669"/>
    <property type="project" value="TreeGrafter"/>
</dbReference>
<dbReference type="GO" id="GO:0005615">
    <property type="term" value="C:extracellular space"/>
    <property type="evidence" value="ECO:0007669"/>
    <property type="project" value="TreeGrafter"/>
</dbReference>
<proteinExistence type="inferred from homology"/>
<dbReference type="SMART" id="SM00664">
    <property type="entry name" value="DoH"/>
    <property type="match status" value="1"/>
</dbReference>
<keyword evidence="4" id="KW-0472">Membrane</keyword>
<dbReference type="InterPro" id="IPR000945">
    <property type="entry name" value="DBH-like"/>
</dbReference>
<comment type="caution">
    <text evidence="9">The sequence shown here is derived from an EMBL/GenBank/DDBJ whole genome shotgun (WGS) entry which is preliminary data.</text>
</comment>
<dbReference type="OrthoDB" id="10003276at2759"/>
<dbReference type="PRINTS" id="PR00767">
    <property type="entry name" value="DBMONOXGNASE"/>
</dbReference>
<dbReference type="Gene3D" id="2.60.120.230">
    <property type="match status" value="1"/>
</dbReference>
<dbReference type="Pfam" id="PF01082">
    <property type="entry name" value="Cu2_monooxygen"/>
    <property type="match status" value="1"/>
</dbReference>
<dbReference type="InterPro" id="IPR045266">
    <property type="entry name" value="DOH_DOMON"/>
</dbReference>
<reference evidence="9" key="1">
    <citation type="journal article" date="2019" name="bioRxiv">
        <title>The Genome of the Zebra Mussel, Dreissena polymorpha: A Resource for Invasive Species Research.</title>
        <authorList>
            <person name="McCartney M.A."/>
            <person name="Auch B."/>
            <person name="Kono T."/>
            <person name="Mallez S."/>
            <person name="Zhang Y."/>
            <person name="Obille A."/>
            <person name="Becker A."/>
            <person name="Abrahante J.E."/>
            <person name="Garbe J."/>
            <person name="Badalamenti J.P."/>
            <person name="Herman A."/>
            <person name="Mangelson H."/>
            <person name="Liachko I."/>
            <person name="Sullivan S."/>
            <person name="Sone E.D."/>
            <person name="Koren S."/>
            <person name="Silverstein K.A.T."/>
            <person name="Beckman K.B."/>
            <person name="Gohl D.M."/>
        </authorList>
    </citation>
    <scope>NUCLEOTIDE SEQUENCE</scope>
    <source>
        <strain evidence="9">Duluth1</strain>
        <tissue evidence="9">Whole animal</tissue>
    </source>
</reference>
<keyword evidence="10" id="KW-1185">Reference proteome</keyword>
<dbReference type="Pfam" id="PF03712">
    <property type="entry name" value="Cu2_monoox_C"/>
    <property type="match status" value="1"/>
</dbReference>
<reference evidence="9" key="2">
    <citation type="submission" date="2020-11" db="EMBL/GenBank/DDBJ databases">
        <authorList>
            <person name="McCartney M.A."/>
            <person name="Auch B."/>
            <person name="Kono T."/>
            <person name="Mallez S."/>
            <person name="Becker A."/>
            <person name="Gohl D.M."/>
            <person name="Silverstein K.A.T."/>
            <person name="Koren S."/>
            <person name="Bechman K.B."/>
            <person name="Herman A."/>
            <person name="Abrahante J.E."/>
            <person name="Garbe J."/>
        </authorList>
    </citation>
    <scope>NUCLEOTIDE SEQUENCE</scope>
    <source>
        <strain evidence="9">Duluth1</strain>
        <tissue evidence="9">Whole animal</tissue>
    </source>
</reference>
<dbReference type="Gene3D" id="2.60.40.1210">
    <property type="entry name" value="Cellobiose dehydrogenase, cytochrome domain"/>
    <property type="match status" value="1"/>
</dbReference>
<dbReference type="EMBL" id="JAIWYP010000016">
    <property type="protein sequence ID" value="KAH3694934.1"/>
    <property type="molecule type" value="Genomic_DNA"/>
</dbReference>
<dbReference type="PANTHER" id="PTHR10157:SF23">
    <property type="entry name" value="MOXD1 HOMOLOG 1"/>
    <property type="match status" value="1"/>
</dbReference>
<gene>
    <name evidence="9" type="ORF">DPMN_082379</name>
</gene>
<evidence type="ECO:0000313" key="10">
    <source>
        <dbReference type="Proteomes" id="UP000828390"/>
    </source>
</evidence>
<dbReference type="AlphaFoldDB" id="A0A9D3YAH6"/>
<organism evidence="9 10">
    <name type="scientific">Dreissena polymorpha</name>
    <name type="common">Zebra mussel</name>
    <name type="synonym">Mytilus polymorpha</name>
    <dbReference type="NCBI Taxonomy" id="45954"/>
    <lineage>
        <taxon>Eukaryota</taxon>
        <taxon>Metazoa</taxon>
        <taxon>Spiralia</taxon>
        <taxon>Lophotrochozoa</taxon>
        <taxon>Mollusca</taxon>
        <taxon>Bivalvia</taxon>
        <taxon>Autobranchia</taxon>
        <taxon>Heteroconchia</taxon>
        <taxon>Euheterodonta</taxon>
        <taxon>Imparidentia</taxon>
        <taxon>Neoheterodontei</taxon>
        <taxon>Myida</taxon>
        <taxon>Dreissenoidea</taxon>
        <taxon>Dreissenidae</taxon>
        <taxon>Dreissena</taxon>
    </lineage>
</organism>
<feature type="chain" id="PRO_5039060677" description="DOMON domain-containing protein" evidence="7">
    <location>
        <begin position="21"/>
        <end position="570"/>
    </location>
</feature>